<protein>
    <recommendedName>
        <fullName evidence="9">GP-PDE domain-containing protein</fullName>
    </recommendedName>
</protein>
<dbReference type="PROSITE" id="PS51382">
    <property type="entry name" value="SPX"/>
    <property type="match status" value="1"/>
</dbReference>
<accession>G8BXN6</accession>
<dbReference type="SUPFAM" id="SSF48403">
    <property type="entry name" value="Ankyrin repeat"/>
    <property type="match status" value="1"/>
</dbReference>
<dbReference type="Pfam" id="PF03009">
    <property type="entry name" value="GDPD"/>
    <property type="match status" value="1"/>
</dbReference>
<dbReference type="KEGG" id="tpf:TPHA_0I01580"/>
<evidence type="ECO:0000259" key="6">
    <source>
        <dbReference type="PROSITE" id="PS51704"/>
    </source>
</evidence>
<dbReference type="HOGENOM" id="CLU_005444_1_0_1"/>
<feature type="domain" description="SPX" evidence="5">
    <location>
        <begin position="1"/>
        <end position="204"/>
    </location>
</feature>
<dbReference type="PROSITE" id="PS50088">
    <property type="entry name" value="ANK_REPEAT"/>
    <property type="match status" value="2"/>
</dbReference>
<dbReference type="PROSITE" id="PS50007">
    <property type="entry name" value="PIPLC_X_DOMAIN"/>
    <property type="match status" value="1"/>
</dbReference>
<dbReference type="eggNOG" id="KOG2421">
    <property type="taxonomic scope" value="Eukaryota"/>
</dbReference>
<dbReference type="AlphaFoldDB" id="G8BXN6"/>
<dbReference type="InterPro" id="IPR036770">
    <property type="entry name" value="Ankyrin_rpt-contain_sf"/>
</dbReference>
<feature type="repeat" description="ANK" evidence="4">
    <location>
        <begin position="539"/>
        <end position="571"/>
    </location>
</feature>
<evidence type="ECO:0000259" key="5">
    <source>
        <dbReference type="PROSITE" id="PS51382"/>
    </source>
</evidence>
<dbReference type="Proteomes" id="UP000005666">
    <property type="component" value="Chromosome 9"/>
</dbReference>
<evidence type="ECO:0000256" key="1">
    <source>
        <dbReference type="ARBA" id="ARBA00022737"/>
    </source>
</evidence>
<dbReference type="EMBL" id="HE612864">
    <property type="protein sequence ID" value="CCE64664.1"/>
    <property type="molecule type" value="Genomic_DNA"/>
</dbReference>
<keyword evidence="2" id="KW-0378">Hydrolase</keyword>
<dbReference type="CDD" id="cd14484">
    <property type="entry name" value="SPX_GDE1_like"/>
    <property type="match status" value="1"/>
</dbReference>
<dbReference type="SMART" id="SM00248">
    <property type="entry name" value="ANK"/>
    <property type="match status" value="6"/>
</dbReference>
<dbReference type="eggNOG" id="KOG1162">
    <property type="taxonomic scope" value="Eukaryota"/>
</dbReference>
<dbReference type="RefSeq" id="XP_003687098.1">
    <property type="nucleotide sequence ID" value="XM_003687050.1"/>
</dbReference>
<dbReference type="PANTHER" id="PTHR22958:SF1">
    <property type="entry name" value="GLYCEROPHOSPHOCHOLINE PHOSPHODIESTERASE GPCPD1"/>
    <property type="match status" value="1"/>
</dbReference>
<evidence type="ECO:0000313" key="7">
    <source>
        <dbReference type="EMBL" id="CCE64664.1"/>
    </source>
</evidence>
<dbReference type="InterPro" id="IPR051578">
    <property type="entry name" value="GDPD"/>
</dbReference>
<dbReference type="PROSITE" id="PS51704">
    <property type="entry name" value="GP_PDE"/>
    <property type="match status" value="1"/>
</dbReference>
<dbReference type="Gene3D" id="1.25.40.20">
    <property type="entry name" value="Ankyrin repeat-containing domain"/>
    <property type="match status" value="1"/>
</dbReference>
<dbReference type="OMA" id="WTPMEHA"/>
<dbReference type="GeneID" id="11532901"/>
<keyword evidence="1" id="KW-0677">Repeat</keyword>
<name>G8BXN6_TETPH</name>
<dbReference type="InterPro" id="IPR002110">
    <property type="entry name" value="Ankyrin_rpt"/>
</dbReference>
<sequence>MKFGKSFPRYQVPSWSSKYINYKLLKRKIKKVEEEQDLLFAEENGLKRNNDGDSIGKSLPRINTRRNPTDVNHYYLNNKKVKQLISEFNESLNISIKKVEDFYNVKTAEYEARLVKLLTSKQFRIIDTLFKEYNERGEELTIDKADLPQYLIDDLKEIKTQLVRLIGHFQDLKSFCEMNKKACYKILKKADKKLRVLDRDKYYDEQIRSLNFESYVTIRDGISKIERIMKSLVPLLLDLEKNSITEVSTIFNEGSETERNNTPKPIKLNSNVIGHGDVLNAIKSDDQEELLILLNAEYGTIENIPIRYFLNLLNTSAIFLAFNCMKTILQNISSLEDDSDINNRNFFHYHIISLGENSHLMNEFTQGMSLYRASSNEETKNYLLTKEVSRTFDTESLQDSSSKISIALLYILDNLPEKFRSLLSNRDVYGKTPLHYSAEFGIAEFIDNIILKLQKWSIWNESYSIDDSRYWSDVDNHTPMHLAVLGDHPLTVTKLLPYVLKDSCDDTIIYLCIKANLLEVLRALFSMNCYNIDVTNDESGETALYLASKLNNFEIAKVLLQNGASTEVPEKLFSWTPLFIAAVENNLEIAKLLIEYGAHVYVFDESGWTPLEQAVLHGNLELADYLKLDGYDNIMKPEFGANIRDKLNEGIYNTLQDNAILNNNTSLNEVDNSGLIITEEVEENKEIGHMYLHNDESVLLITLGSNDSRIDTPAVNLNQEAITKFVPEFLKNKFTLEIRCNNAKGKKSEKIDLPIEFGSGAIKFNVPYSDDNSQSLYFDLLLNDVTSDEQQIQDDKSVTQGKRDFNPDSISNDCIVGRGISFLKRNATFVGVNKCSLYEKETIPILAKNSLELLGHIIFEYMTVNPFHHPNMLFRKTERYWKSLISTRVIGHRGLGKNVNTNKTLQLGENTVESFIAASSLGASYVEFDVQLTKDNIPVIYHDFLVSETGVDIPMHELTLEQFMDLNNVQKHISDNSKAGRRNSVGPTNFDVSKPWDIELDSNGEKPNDTMKNSNVYRSFSHNHDFVDSEKYTDRMKLTKTFKKINFKGNTRGSSIASSFVTLEELFQKLHKKVGFNIECKYPMVDEAEEEDTGSIMIEMNHWVDTVLKVVFENNKHGRDIIFSSFHPDICIMLSLKQPSIPILFLTESGVMKMADARASSLQGAIKFAREWDLLGLVSNVIPILKAPRLAKIVKNNGLVFVTYGVENNGPENVVLELNAGVDAVIVDSVLAIRKGLTREYEKGNK</sequence>
<dbReference type="InterPro" id="IPR057506">
    <property type="entry name" value="C2_GPCPD1"/>
</dbReference>
<evidence type="ECO:0008006" key="9">
    <source>
        <dbReference type="Google" id="ProtNLM"/>
    </source>
</evidence>
<dbReference type="OrthoDB" id="197419at2759"/>
<dbReference type="Pfam" id="PF25329">
    <property type="entry name" value="C2_GDE1"/>
    <property type="match status" value="1"/>
</dbReference>
<dbReference type="InterPro" id="IPR030395">
    <property type="entry name" value="GP_PDE_dom"/>
</dbReference>
<feature type="repeat" description="ANK" evidence="4">
    <location>
        <begin position="573"/>
        <end position="605"/>
    </location>
</feature>
<keyword evidence="8" id="KW-1185">Reference proteome</keyword>
<dbReference type="Pfam" id="PF12796">
    <property type="entry name" value="Ank_2"/>
    <property type="match status" value="2"/>
</dbReference>
<keyword evidence="3 4" id="KW-0040">ANK repeat</keyword>
<feature type="domain" description="GP-PDE" evidence="6">
    <location>
        <begin position="887"/>
        <end position="1237"/>
    </location>
</feature>
<dbReference type="Pfam" id="PF03105">
    <property type="entry name" value="SPX"/>
    <property type="match status" value="1"/>
</dbReference>
<dbReference type="GO" id="GO:0046475">
    <property type="term" value="P:glycerophospholipid catabolic process"/>
    <property type="evidence" value="ECO:0007669"/>
    <property type="project" value="EnsemblFungi"/>
</dbReference>
<dbReference type="PANTHER" id="PTHR22958">
    <property type="entry name" value="GLYCEROPHOSPHORYL DIESTER PHOSPHODIESTERASE"/>
    <property type="match status" value="1"/>
</dbReference>
<dbReference type="SUPFAM" id="SSF51695">
    <property type="entry name" value="PLC-like phosphodiesterases"/>
    <property type="match status" value="1"/>
</dbReference>
<evidence type="ECO:0000256" key="4">
    <source>
        <dbReference type="PROSITE-ProRule" id="PRU00023"/>
    </source>
</evidence>
<dbReference type="InterPro" id="IPR004331">
    <property type="entry name" value="SPX_dom"/>
</dbReference>
<proteinExistence type="predicted"/>
<reference evidence="7 8" key="1">
    <citation type="journal article" date="2011" name="Proc. Natl. Acad. Sci. U.S.A.">
        <title>Evolutionary erosion of yeast sex chromosomes by mating-type switching accidents.</title>
        <authorList>
            <person name="Gordon J.L."/>
            <person name="Armisen D."/>
            <person name="Proux-Wera E."/>
            <person name="Oheigeartaigh S.S."/>
            <person name="Byrne K.P."/>
            <person name="Wolfe K.H."/>
        </authorList>
    </citation>
    <scope>NUCLEOTIDE SEQUENCE [LARGE SCALE GENOMIC DNA]</scope>
    <source>
        <strain evidence="8">ATCC 24235 / CBS 4417 / NBRC 1672 / NRRL Y-8282 / UCD 70-5</strain>
    </source>
</reference>
<dbReference type="STRING" id="1071381.G8BXN6"/>
<evidence type="ECO:0000256" key="3">
    <source>
        <dbReference type="ARBA" id="ARBA00023043"/>
    </source>
</evidence>
<dbReference type="Gene3D" id="3.20.20.190">
    <property type="entry name" value="Phosphatidylinositol (PI) phosphodiesterase"/>
    <property type="match status" value="1"/>
</dbReference>
<dbReference type="PROSITE" id="PS50297">
    <property type="entry name" value="ANK_REP_REGION"/>
    <property type="match status" value="2"/>
</dbReference>
<organism evidence="7 8">
    <name type="scientific">Tetrapisispora phaffii (strain ATCC 24235 / CBS 4417 / NBRC 1672 / NRRL Y-8282 / UCD 70-5)</name>
    <name type="common">Yeast</name>
    <name type="synonym">Fabospora phaffii</name>
    <dbReference type="NCBI Taxonomy" id="1071381"/>
    <lineage>
        <taxon>Eukaryota</taxon>
        <taxon>Fungi</taxon>
        <taxon>Dikarya</taxon>
        <taxon>Ascomycota</taxon>
        <taxon>Saccharomycotina</taxon>
        <taxon>Saccharomycetes</taxon>
        <taxon>Saccharomycetales</taxon>
        <taxon>Saccharomycetaceae</taxon>
        <taxon>Tetrapisispora</taxon>
    </lineage>
</organism>
<dbReference type="eggNOG" id="KOG0504">
    <property type="taxonomic scope" value="Eukaryota"/>
</dbReference>
<dbReference type="InterPro" id="IPR017946">
    <property type="entry name" value="PLC-like_Pdiesterase_TIM-brl"/>
</dbReference>
<gene>
    <name evidence="7" type="primary">TPHA0I01580</name>
    <name evidence="7" type="ordered locus">TPHA_0I01580</name>
</gene>
<dbReference type="GO" id="GO:0047389">
    <property type="term" value="F:glycerophosphocholine phosphodiesterase activity"/>
    <property type="evidence" value="ECO:0007669"/>
    <property type="project" value="EnsemblFungi"/>
</dbReference>
<evidence type="ECO:0000256" key="2">
    <source>
        <dbReference type="ARBA" id="ARBA00022801"/>
    </source>
</evidence>
<evidence type="ECO:0000313" key="8">
    <source>
        <dbReference type="Proteomes" id="UP000005666"/>
    </source>
</evidence>